<accession>A0AAE0MDG0</accession>
<sequence length="93" mass="10279">MGRPLTVPIGVPLAALCAKCAKLGFLGWCLDRKIECSLESFTGLVQELRGEPLGAGAVLSNQHQHKTAWLEYQHHHGSHQHRLLRCGTLQYHG</sequence>
<keyword evidence="2" id="KW-1185">Reference proteome</keyword>
<comment type="caution">
    <text evidence="1">The sequence shown here is derived from an EMBL/GenBank/DDBJ whole genome shotgun (WGS) entry which is preliminary data.</text>
</comment>
<reference evidence="1" key="2">
    <citation type="submission" date="2023-06" db="EMBL/GenBank/DDBJ databases">
        <authorList>
            <consortium name="Lawrence Berkeley National Laboratory"/>
            <person name="Haridas S."/>
            <person name="Hensen N."/>
            <person name="Bonometti L."/>
            <person name="Westerberg I."/>
            <person name="Brannstrom I.O."/>
            <person name="Guillou S."/>
            <person name="Cros-Aarteil S."/>
            <person name="Calhoun S."/>
            <person name="Kuo A."/>
            <person name="Mondo S."/>
            <person name="Pangilinan J."/>
            <person name="Riley R."/>
            <person name="Labutti K."/>
            <person name="Andreopoulos B."/>
            <person name="Lipzen A."/>
            <person name="Chen C."/>
            <person name="Yanf M."/>
            <person name="Daum C."/>
            <person name="Ng V."/>
            <person name="Clum A."/>
            <person name="Steindorff A."/>
            <person name="Ohm R."/>
            <person name="Martin F."/>
            <person name="Silar P."/>
            <person name="Natvig D."/>
            <person name="Lalanne C."/>
            <person name="Gautier V."/>
            <person name="Ament-Velasquez S.L."/>
            <person name="Kruys A."/>
            <person name="Hutchinson M.I."/>
            <person name="Powell A.J."/>
            <person name="Barry K."/>
            <person name="Miller A.N."/>
            <person name="Grigoriev I.V."/>
            <person name="Debuchy R."/>
            <person name="Gladieux P."/>
            <person name="Thoren M.H."/>
            <person name="Johannesson H."/>
        </authorList>
    </citation>
    <scope>NUCLEOTIDE SEQUENCE</scope>
    <source>
        <strain evidence="1">SMH4131-1</strain>
    </source>
</reference>
<evidence type="ECO:0000313" key="1">
    <source>
        <dbReference type="EMBL" id="KAK3327663.1"/>
    </source>
</evidence>
<proteinExistence type="predicted"/>
<evidence type="ECO:0000313" key="2">
    <source>
        <dbReference type="Proteomes" id="UP001286456"/>
    </source>
</evidence>
<dbReference type="Proteomes" id="UP001286456">
    <property type="component" value="Unassembled WGS sequence"/>
</dbReference>
<gene>
    <name evidence="1" type="ORF">B0T19DRAFT_422422</name>
</gene>
<dbReference type="AlphaFoldDB" id="A0AAE0MDG0"/>
<organism evidence="1 2">
    <name type="scientific">Cercophora scortea</name>
    <dbReference type="NCBI Taxonomy" id="314031"/>
    <lineage>
        <taxon>Eukaryota</taxon>
        <taxon>Fungi</taxon>
        <taxon>Dikarya</taxon>
        <taxon>Ascomycota</taxon>
        <taxon>Pezizomycotina</taxon>
        <taxon>Sordariomycetes</taxon>
        <taxon>Sordariomycetidae</taxon>
        <taxon>Sordariales</taxon>
        <taxon>Lasiosphaeriaceae</taxon>
        <taxon>Cercophora</taxon>
    </lineage>
</organism>
<reference evidence="1" key="1">
    <citation type="journal article" date="2023" name="Mol. Phylogenet. Evol.">
        <title>Genome-scale phylogeny and comparative genomics of the fungal order Sordariales.</title>
        <authorList>
            <person name="Hensen N."/>
            <person name="Bonometti L."/>
            <person name="Westerberg I."/>
            <person name="Brannstrom I.O."/>
            <person name="Guillou S."/>
            <person name="Cros-Aarteil S."/>
            <person name="Calhoun S."/>
            <person name="Haridas S."/>
            <person name="Kuo A."/>
            <person name="Mondo S."/>
            <person name="Pangilinan J."/>
            <person name="Riley R."/>
            <person name="LaButti K."/>
            <person name="Andreopoulos B."/>
            <person name="Lipzen A."/>
            <person name="Chen C."/>
            <person name="Yan M."/>
            <person name="Daum C."/>
            <person name="Ng V."/>
            <person name="Clum A."/>
            <person name="Steindorff A."/>
            <person name="Ohm R.A."/>
            <person name="Martin F."/>
            <person name="Silar P."/>
            <person name="Natvig D.O."/>
            <person name="Lalanne C."/>
            <person name="Gautier V."/>
            <person name="Ament-Velasquez S.L."/>
            <person name="Kruys A."/>
            <person name="Hutchinson M.I."/>
            <person name="Powell A.J."/>
            <person name="Barry K."/>
            <person name="Miller A.N."/>
            <person name="Grigoriev I.V."/>
            <person name="Debuchy R."/>
            <person name="Gladieux P."/>
            <person name="Hiltunen Thoren M."/>
            <person name="Johannesson H."/>
        </authorList>
    </citation>
    <scope>NUCLEOTIDE SEQUENCE</scope>
    <source>
        <strain evidence="1">SMH4131-1</strain>
    </source>
</reference>
<dbReference type="EMBL" id="JAUEPO010000003">
    <property type="protein sequence ID" value="KAK3327663.1"/>
    <property type="molecule type" value="Genomic_DNA"/>
</dbReference>
<name>A0AAE0MDG0_9PEZI</name>
<protein>
    <submittedName>
        <fullName evidence="1">Uncharacterized protein</fullName>
    </submittedName>
</protein>